<organism evidence="1 2">
    <name type="scientific">Actinomadura sediminis</name>
    <dbReference type="NCBI Taxonomy" id="1038904"/>
    <lineage>
        <taxon>Bacteria</taxon>
        <taxon>Bacillati</taxon>
        <taxon>Actinomycetota</taxon>
        <taxon>Actinomycetes</taxon>
        <taxon>Streptosporangiales</taxon>
        <taxon>Thermomonosporaceae</taxon>
        <taxon>Actinomadura</taxon>
    </lineage>
</organism>
<dbReference type="EMBL" id="JBHTJA010000003">
    <property type="protein sequence ID" value="MFD0899508.1"/>
    <property type="molecule type" value="Genomic_DNA"/>
</dbReference>
<gene>
    <name evidence="1" type="ORF">ACFQ11_03830</name>
</gene>
<dbReference type="RefSeq" id="WP_378296360.1">
    <property type="nucleotide sequence ID" value="NZ_JBHTJA010000003.1"/>
</dbReference>
<accession>A0ABW3EGQ3</accession>
<evidence type="ECO:0000313" key="1">
    <source>
        <dbReference type="EMBL" id="MFD0899508.1"/>
    </source>
</evidence>
<proteinExistence type="predicted"/>
<name>A0ABW3EGQ3_9ACTN</name>
<sequence length="103" mass="10862">MADGTYATNPLAALGAHLSARRLEVELTAAGLRVADPQAAGCCDAALVPADVITCRPRPDDGDRRWFFTSWNEPISEADRIVDATTFVLGYLAARGETGGAGR</sequence>
<evidence type="ECO:0000313" key="2">
    <source>
        <dbReference type="Proteomes" id="UP001596972"/>
    </source>
</evidence>
<dbReference type="Proteomes" id="UP001596972">
    <property type="component" value="Unassembled WGS sequence"/>
</dbReference>
<comment type="caution">
    <text evidence="1">The sequence shown here is derived from an EMBL/GenBank/DDBJ whole genome shotgun (WGS) entry which is preliminary data.</text>
</comment>
<reference evidence="2" key="1">
    <citation type="journal article" date="2019" name="Int. J. Syst. Evol. Microbiol.">
        <title>The Global Catalogue of Microorganisms (GCM) 10K type strain sequencing project: providing services to taxonomists for standard genome sequencing and annotation.</title>
        <authorList>
            <consortium name="The Broad Institute Genomics Platform"/>
            <consortium name="The Broad Institute Genome Sequencing Center for Infectious Disease"/>
            <person name="Wu L."/>
            <person name="Ma J."/>
        </authorList>
    </citation>
    <scope>NUCLEOTIDE SEQUENCE [LARGE SCALE GENOMIC DNA]</scope>
    <source>
        <strain evidence="2">JCM 31202</strain>
    </source>
</reference>
<protein>
    <submittedName>
        <fullName evidence="1">Uncharacterized protein</fullName>
    </submittedName>
</protein>
<keyword evidence="2" id="KW-1185">Reference proteome</keyword>